<keyword evidence="2" id="KW-0547">Nucleotide-binding</keyword>
<keyword evidence="3" id="KW-1185">Reference proteome</keyword>
<proteinExistence type="predicted"/>
<evidence type="ECO:0000313" key="2">
    <source>
        <dbReference type="EMBL" id="GJT22005.1"/>
    </source>
</evidence>
<gene>
    <name evidence="2" type="ORF">Tco_0891942</name>
</gene>
<dbReference type="EMBL" id="BQNB010013934">
    <property type="protein sequence ID" value="GJT22005.1"/>
    <property type="molecule type" value="Genomic_DNA"/>
</dbReference>
<keyword evidence="2" id="KW-0067">ATP-binding</keyword>
<feature type="domain" description="Helitron helicase-like" evidence="1">
    <location>
        <begin position="195"/>
        <end position="296"/>
    </location>
</feature>
<keyword evidence="2" id="KW-0378">Hydrolase</keyword>
<organism evidence="2 3">
    <name type="scientific">Tanacetum coccineum</name>
    <dbReference type="NCBI Taxonomy" id="301880"/>
    <lineage>
        <taxon>Eukaryota</taxon>
        <taxon>Viridiplantae</taxon>
        <taxon>Streptophyta</taxon>
        <taxon>Embryophyta</taxon>
        <taxon>Tracheophyta</taxon>
        <taxon>Spermatophyta</taxon>
        <taxon>Magnoliopsida</taxon>
        <taxon>eudicotyledons</taxon>
        <taxon>Gunneridae</taxon>
        <taxon>Pentapetalae</taxon>
        <taxon>asterids</taxon>
        <taxon>campanulids</taxon>
        <taxon>Asterales</taxon>
        <taxon>Asteraceae</taxon>
        <taxon>Asteroideae</taxon>
        <taxon>Anthemideae</taxon>
        <taxon>Anthemidinae</taxon>
        <taxon>Tanacetum</taxon>
    </lineage>
</organism>
<evidence type="ECO:0000259" key="1">
    <source>
        <dbReference type="Pfam" id="PF14214"/>
    </source>
</evidence>
<sequence>MRQSPTIVGEAHIDQLSGQRHGRVCCSVSLKVSANNIRGNMTPCFTAAEEHKELLRQLGADSQIELHVAVGNIEVPLTMEVNVFVIPRADYVAWLLKSVTSGILSYLNLLTYSKMLNAGSTPVYDDLGDCDQLNTKELNTTYVVEAKMVDSVSANSPSYMSLQLNLLFIYGQSGFHTKLKLPGFWSADSSGIDKGGTCYMYAHYLDTLAICRKLGNPQFFITFTCNVNWPEIKRYMAQFLKLTTSDKADVVCQVFEQNIKLFIAFLKKERTFGHVAGILYTVEFQKHGRPHCHTLLWVDSASKIQSPEDVDRFISAKLPDLNVDPHRYKIVLEMMIHGPCGAANLSAPYGSYAYKIPLHSISQRLYGHIFARISRPLGELSNAIGPLRPPIDEIQNYLKAGHQDKTVDHPLGDWNMFIPPLANSSFSECYFAIKLVAEIFLKYKLSTTCSIPRVKLRVKRWVF</sequence>
<reference evidence="2" key="2">
    <citation type="submission" date="2022-01" db="EMBL/GenBank/DDBJ databases">
        <authorList>
            <person name="Yamashiro T."/>
            <person name="Shiraishi A."/>
            <person name="Satake H."/>
            <person name="Nakayama K."/>
        </authorList>
    </citation>
    <scope>NUCLEOTIDE SEQUENCE</scope>
</reference>
<dbReference type="PANTHER" id="PTHR45786:SF77">
    <property type="entry name" value="HELITRON HELICASE-LIKE DOMAIN-CONTAINING PROTEIN-RELATED"/>
    <property type="match status" value="1"/>
</dbReference>
<dbReference type="Proteomes" id="UP001151760">
    <property type="component" value="Unassembled WGS sequence"/>
</dbReference>
<keyword evidence="2" id="KW-0347">Helicase</keyword>
<comment type="caution">
    <text evidence="2">The sequence shown here is derived from an EMBL/GenBank/DDBJ whole genome shotgun (WGS) entry which is preliminary data.</text>
</comment>
<dbReference type="PANTHER" id="PTHR45786">
    <property type="entry name" value="DNA BINDING PROTEIN-LIKE"/>
    <property type="match status" value="1"/>
</dbReference>
<dbReference type="Pfam" id="PF14214">
    <property type="entry name" value="Helitron_like_N"/>
    <property type="match status" value="1"/>
</dbReference>
<protein>
    <submittedName>
        <fullName evidence="2">DNA helicase</fullName>
    </submittedName>
</protein>
<dbReference type="GO" id="GO:0004386">
    <property type="term" value="F:helicase activity"/>
    <property type="evidence" value="ECO:0007669"/>
    <property type="project" value="UniProtKB-KW"/>
</dbReference>
<reference evidence="2" key="1">
    <citation type="journal article" date="2022" name="Int. J. Mol. Sci.">
        <title>Draft Genome of Tanacetum Coccineum: Genomic Comparison of Closely Related Tanacetum-Family Plants.</title>
        <authorList>
            <person name="Yamashiro T."/>
            <person name="Shiraishi A."/>
            <person name="Nakayama K."/>
            <person name="Satake H."/>
        </authorList>
    </citation>
    <scope>NUCLEOTIDE SEQUENCE</scope>
</reference>
<evidence type="ECO:0000313" key="3">
    <source>
        <dbReference type="Proteomes" id="UP001151760"/>
    </source>
</evidence>
<accession>A0ABQ5C4G2</accession>
<dbReference type="InterPro" id="IPR025476">
    <property type="entry name" value="Helitron_helicase-like"/>
</dbReference>
<name>A0ABQ5C4G2_9ASTR</name>